<dbReference type="FunFam" id="3.30.300.30:FF:000002">
    <property type="entry name" value="Long-chain fatty acid transport protein 1"/>
    <property type="match status" value="1"/>
</dbReference>
<dbReference type="SUPFAM" id="SSF56801">
    <property type="entry name" value="Acetyl-CoA synthetase-like"/>
    <property type="match status" value="1"/>
</dbReference>
<feature type="transmembrane region" description="Helical" evidence="8">
    <location>
        <begin position="12"/>
        <end position="30"/>
    </location>
</feature>
<dbReference type="InterPro" id="IPR045851">
    <property type="entry name" value="AMP-bd_C_sf"/>
</dbReference>
<comment type="caution">
    <text evidence="10">The sequence shown here is derived from an EMBL/GenBank/DDBJ whole genome shotgun (WGS) entry which is preliminary data.</text>
</comment>
<dbReference type="InterPro" id="IPR042099">
    <property type="entry name" value="ANL_N_sf"/>
</dbReference>
<feature type="domain" description="AMP-dependent synthetase/ligase" evidence="9">
    <location>
        <begin position="190"/>
        <end position="362"/>
    </location>
</feature>
<dbReference type="EC" id="6.2.1.3" evidence="4"/>
<feature type="domain" description="AMP-dependent synthetase/ligase" evidence="9">
    <location>
        <begin position="65"/>
        <end position="125"/>
    </location>
</feature>
<feature type="transmembrane region" description="Helical" evidence="8">
    <location>
        <begin position="238"/>
        <end position="260"/>
    </location>
</feature>
<evidence type="ECO:0000313" key="11">
    <source>
        <dbReference type="Proteomes" id="UP001208570"/>
    </source>
</evidence>
<keyword evidence="8" id="KW-0812">Transmembrane</keyword>
<evidence type="ECO:0000259" key="9">
    <source>
        <dbReference type="Pfam" id="PF00501"/>
    </source>
</evidence>
<dbReference type="Gene3D" id="3.40.50.980">
    <property type="match status" value="1"/>
</dbReference>
<keyword evidence="11" id="KW-1185">Reference proteome</keyword>
<evidence type="ECO:0000256" key="6">
    <source>
        <dbReference type="ARBA" id="ARBA00041297"/>
    </source>
</evidence>
<dbReference type="Proteomes" id="UP001208570">
    <property type="component" value="Unassembled WGS sequence"/>
</dbReference>
<accession>A0AAD9K5P4</accession>
<gene>
    <name evidence="10" type="ORF">LSH36_58g19041</name>
</gene>
<dbReference type="PANTHER" id="PTHR43107:SF22">
    <property type="entry name" value="VERY LONG-CHAIN ACYL-COA SYNTHETASE"/>
    <property type="match status" value="1"/>
</dbReference>
<dbReference type="AlphaFoldDB" id="A0AAD9K5P4"/>
<keyword evidence="2" id="KW-0436">Ligase</keyword>
<dbReference type="GO" id="GO:0004467">
    <property type="term" value="F:long-chain fatty acid-CoA ligase activity"/>
    <property type="evidence" value="ECO:0007669"/>
    <property type="project" value="UniProtKB-EC"/>
</dbReference>
<dbReference type="PROSITE" id="PS00455">
    <property type="entry name" value="AMP_BINDING"/>
    <property type="match status" value="1"/>
</dbReference>
<comment type="similarity">
    <text evidence="1">Belongs to the ATP-dependent AMP-binding enzyme family.</text>
</comment>
<evidence type="ECO:0000256" key="8">
    <source>
        <dbReference type="SAM" id="Phobius"/>
    </source>
</evidence>
<dbReference type="GO" id="GO:0044539">
    <property type="term" value="P:long-chain fatty acid import into cell"/>
    <property type="evidence" value="ECO:0007669"/>
    <property type="project" value="TreeGrafter"/>
</dbReference>
<dbReference type="GO" id="GO:0005789">
    <property type="term" value="C:endoplasmic reticulum membrane"/>
    <property type="evidence" value="ECO:0007669"/>
    <property type="project" value="TreeGrafter"/>
</dbReference>
<organism evidence="10 11">
    <name type="scientific">Paralvinella palmiformis</name>
    <dbReference type="NCBI Taxonomy" id="53620"/>
    <lineage>
        <taxon>Eukaryota</taxon>
        <taxon>Metazoa</taxon>
        <taxon>Spiralia</taxon>
        <taxon>Lophotrochozoa</taxon>
        <taxon>Annelida</taxon>
        <taxon>Polychaeta</taxon>
        <taxon>Sedentaria</taxon>
        <taxon>Canalipalpata</taxon>
        <taxon>Terebellida</taxon>
        <taxon>Terebelliformia</taxon>
        <taxon>Alvinellidae</taxon>
        <taxon>Paralvinella</taxon>
    </lineage>
</organism>
<evidence type="ECO:0000256" key="3">
    <source>
        <dbReference type="ARBA" id="ARBA00022832"/>
    </source>
</evidence>
<dbReference type="EMBL" id="JAODUP010000058">
    <property type="protein sequence ID" value="KAK2164870.1"/>
    <property type="molecule type" value="Genomic_DNA"/>
</dbReference>
<dbReference type="InterPro" id="IPR020845">
    <property type="entry name" value="AMP-binding_CS"/>
</dbReference>
<evidence type="ECO:0000256" key="2">
    <source>
        <dbReference type="ARBA" id="ARBA00022598"/>
    </source>
</evidence>
<keyword evidence="8" id="KW-1133">Transmembrane helix</keyword>
<evidence type="ECO:0000256" key="7">
    <source>
        <dbReference type="ARBA" id="ARBA00048666"/>
    </source>
</evidence>
<dbReference type="PANTHER" id="PTHR43107">
    <property type="entry name" value="LONG-CHAIN FATTY ACID TRANSPORT PROTEIN"/>
    <property type="match status" value="1"/>
</dbReference>
<evidence type="ECO:0000256" key="5">
    <source>
        <dbReference type="ARBA" id="ARBA00036527"/>
    </source>
</evidence>
<dbReference type="Pfam" id="PF00501">
    <property type="entry name" value="AMP-binding"/>
    <property type="match status" value="2"/>
</dbReference>
<dbReference type="Gene3D" id="3.30.300.30">
    <property type="match status" value="1"/>
</dbReference>
<evidence type="ECO:0000256" key="1">
    <source>
        <dbReference type="ARBA" id="ARBA00006432"/>
    </source>
</evidence>
<keyword evidence="3" id="KW-0276">Fatty acid metabolism</keyword>
<comment type="catalytic activity">
    <reaction evidence="5">
        <text>a very long-chain fatty acid + ATP + CoA = a very long-chain fatty acyl-CoA + AMP + diphosphate</text>
        <dbReference type="Rhea" id="RHEA:54536"/>
        <dbReference type="ChEBI" id="CHEBI:30616"/>
        <dbReference type="ChEBI" id="CHEBI:33019"/>
        <dbReference type="ChEBI" id="CHEBI:57287"/>
        <dbReference type="ChEBI" id="CHEBI:58950"/>
        <dbReference type="ChEBI" id="CHEBI:138261"/>
        <dbReference type="ChEBI" id="CHEBI:456215"/>
    </reaction>
    <physiologicalReaction direction="left-to-right" evidence="5">
        <dbReference type="Rhea" id="RHEA:54537"/>
    </physiologicalReaction>
</comment>
<keyword evidence="3" id="KW-0443">Lipid metabolism</keyword>
<evidence type="ECO:0000256" key="4">
    <source>
        <dbReference type="ARBA" id="ARBA00026121"/>
    </source>
</evidence>
<evidence type="ECO:0000313" key="10">
    <source>
        <dbReference type="EMBL" id="KAK2164870.1"/>
    </source>
</evidence>
<sequence>MPLSVSYNMTIVPYLTSALASIAVLGYLIAKIFPWIKYDFTNIRIIAQVCVRRLQYRNKLLIEIFEEKVDKIPKKTFLIFQDERYSYEFADKQMNKIARTALTVGIKKGDIVAVLMTNSPNFIWTAYDEKLITVVEELYPDLEAQGIKVYVIGAKDKILHNGFQLLDDIFANASDQRPIKNSLDGIDYCTPICYIFTSGTTGLPKAAIISQDKAVKGALLMNMASVGKNDIVYTPLPLYHSAAGLIALGVVVVKGATLVLSSKFSASHFMEDCCKHKVTAIQYIGELCRYLCLTPKSANDKNHCIRVAVGNGLRPDIWKEFSDRFNIPNIFEFYAATEGNVILFNPVNKFGSIGRSSPLLELLVPIAIIKFDVITEQPVRGDDGFCKRVAFNEPGLMVALIKNNFKFDGYKGNRSLSEKKVLRDVFKKGDLYFNSGDLMELDEDYFIYFKDRTGDTFRWKGENVSTGEVANVLTDISWIEDANVYGVHIPGQDGRAGMASLSLMQGDLSNTDLQTISDQCCGLLPSYAWPRFIRIQNTHNMTSTFKLQKMDLVKEGFDPEKVKPNPLYYLDLGKRTYLPLTAEPYHNIVSGKIRL</sequence>
<dbReference type="InterPro" id="IPR000873">
    <property type="entry name" value="AMP-dep_synth/lig_dom"/>
</dbReference>
<protein>
    <recommendedName>
        <fullName evidence="4">long-chain-fatty-acid--CoA ligase</fullName>
        <ecNumber evidence="4">6.2.1.3</ecNumber>
    </recommendedName>
    <alternativeName>
        <fullName evidence="6">Long-chain-fatty-acid--CoA ligase</fullName>
    </alternativeName>
</protein>
<dbReference type="GO" id="GO:0005324">
    <property type="term" value="F:long-chain fatty acid transmembrane transporter activity"/>
    <property type="evidence" value="ECO:0007669"/>
    <property type="project" value="TreeGrafter"/>
</dbReference>
<dbReference type="GO" id="GO:0005886">
    <property type="term" value="C:plasma membrane"/>
    <property type="evidence" value="ECO:0007669"/>
    <property type="project" value="TreeGrafter"/>
</dbReference>
<reference evidence="10" key="1">
    <citation type="journal article" date="2023" name="Mol. Biol. Evol.">
        <title>Third-Generation Sequencing Reveals the Adaptive Role of the Epigenome in Three Deep-Sea Polychaetes.</title>
        <authorList>
            <person name="Perez M."/>
            <person name="Aroh O."/>
            <person name="Sun Y."/>
            <person name="Lan Y."/>
            <person name="Juniper S.K."/>
            <person name="Young C.R."/>
            <person name="Angers B."/>
            <person name="Qian P.Y."/>
        </authorList>
    </citation>
    <scope>NUCLEOTIDE SEQUENCE</scope>
    <source>
        <strain evidence="10">P08H-3</strain>
    </source>
</reference>
<proteinExistence type="inferred from homology"/>
<name>A0AAD9K5P4_9ANNE</name>
<comment type="catalytic activity">
    <reaction evidence="7">
        <text>tetracosanoate + ATP + CoA = tetracosanoyl-CoA + AMP + diphosphate</text>
        <dbReference type="Rhea" id="RHEA:33639"/>
        <dbReference type="ChEBI" id="CHEBI:30616"/>
        <dbReference type="ChEBI" id="CHEBI:31014"/>
        <dbReference type="ChEBI" id="CHEBI:33019"/>
        <dbReference type="ChEBI" id="CHEBI:57287"/>
        <dbReference type="ChEBI" id="CHEBI:65052"/>
        <dbReference type="ChEBI" id="CHEBI:456215"/>
    </reaction>
    <physiologicalReaction direction="left-to-right" evidence="7">
        <dbReference type="Rhea" id="RHEA:33640"/>
    </physiologicalReaction>
</comment>
<keyword evidence="8" id="KW-0472">Membrane</keyword>
<dbReference type="Gene3D" id="3.40.50.12780">
    <property type="entry name" value="N-terminal domain of ligase-like"/>
    <property type="match status" value="1"/>
</dbReference>